<organism evidence="2">
    <name type="scientific">Vitis vinifera</name>
    <name type="common">Grape</name>
    <dbReference type="NCBI Taxonomy" id="29760"/>
    <lineage>
        <taxon>Eukaryota</taxon>
        <taxon>Viridiplantae</taxon>
        <taxon>Streptophyta</taxon>
        <taxon>Embryophyta</taxon>
        <taxon>Tracheophyta</taxon>
        <taxon>Spermatophyta</taxon>
        <taxon>Magnoliopsida</taxon>
        <taxon>eudicotyledons</taxon>
        <taxon>Gunneridae</taxon>
        <taxon>Pentapetalae</taxon>
        <taxon>rosids</taxon>
        <taxon>Vitales</taxon>
        <taxon>Vitaceae</taxon>
        <taxon>Viteae</taxon>
        <taxon>Vitis</taxon>
    </lineage>
</organism>
<evidence type="ECO:0000256" key="1">
    <source>
        <dbReference type="SAM" id="MobiDB-lite"/>
    </source>
</evidence>
<reference evidence="2" key="1">
    <citation type="journal article" date="2007" name="PLoS ONE">
        <title>The first genome sequence of an elite grapevine cultivar (Pinot noir Vitis vinifera L.): coping with a highly heterozygous genome.</title>
        <authorList>
            <person name="Velasco R."/>
            <person name="Zharkikh A."/>
            <person name="Troggio M."/>
            <person name="Cartwright D.A."/>
            <person name="Cestaro A."/>
            <person name="Pruss D."/>
            <person name="Pindo M."/>
            <person name="FitzGerald L.M."/>
            <person name="Vezzulli S."/>
            <person name="Reid J."/>
            <person name="Malacarne G."/>
            <person name="Iliev D."/>
            <person name="Coppola G."/>
            <person name="Wardell B."/>
            <person name="Micheletti D."/>
            <person name="Macalma T."/>
            <person name="Facci M."/>
            <person name="Mitchell J.T."/>
            <person name="Perazzolli M."/>
            <person name="Eldredge G."/>
            <person name="Gatto P."/>
            <person name="Oyzerski R."/>
            <person name="Moretto M."/>
            <person name="Gutin N."/>
            <person name="Stefanini M."/>
            <person name="Chen Y."/>
            <person name="Segala C."/>
            <person name="Davenport C."/>
            <person name="Dematte L."/>
            <person name="Mraz A."/>
            <person name="Battilana J."/>
            <person name="Stormo K."/>
            <person name="Costa F."/>
            <person name="Tao Q."/>
            <person name="Si-Ammour A."/>
            <person name="Harkins T."/>
            <person name="Lackey A."/>
            <person name="Perbost C."/>
            <person name="Taillon B."/>
            <person name="Stella A."/>
            <person name="Solovyev V."/>
            <person name="Fawcett J.A."/>
            <person name="Sterck L."/>
            <person name="Vandepoele K."/>
            <person name="Grando S.M."/>
            <person name="Toppo S."/>
            <person name="Moser C."/>
            <person name="Lanchbury J."/>
            <person name="Bogden R."/>
            <person name="Skolnick M."/>
            <person name="Sgaramella V."/>
            <person name="Bhatnagar S.K."/>
            <person name="Fontana P."/>
            <person name="Gutin A."/>
            <person name="Van de Peer Y."/>
            <person name="Salamini F."/>
            <person name="Viola R."/>
        </authorList>
    </citation>
    <scope>NUCLEOTIDE SEQUENCE</scope>
</reference>
<sequence>MTPKDVGSGIPITKLCRQRSRSLRRGFSRWHNSGAWWKMASPGGVMGRRLQRRHNRAKAILKTAPVVGTTPKRRLNCSDPQTKNRERHQQPFAPCGVFSPALCNDPSPTG</sequence>
<accession>A5B422</accession>
<dbReference type="AlphaFoldDB" id="A5B422"/>
<dbReference type="EMBL" id="AM445919">
    <property type="protein sequence ID" value="CAN80759.1"/>
    <property type="molecule type" value="Genomic_DNA"/>
</dbReference>
<gene>
    <name evidence="2" type="ORF">VITISV_019823</name>
</gene>
<protein>
    <submittedName>
        <fullName evidence="2">Uncharacterized protein</fullName>
    </submittedName>
</protein>
<evidence type="ECO:0000313" key="2">
    <source>
        <dbReference type="EMBL" id="CAN80759.1"/>
    </source>
</evidence>
<feature type="region of interest" description="Disordered" evidence="1">
    <location>
        <begin position="70"/>
        <end position="110"/>
    </location>
</feature>
<name>A5B422_VITVI</name>
<proteinExistence type="predicted"/>